<dbReference type="Pfam" id="PF11580">
    <property type="entry name" value="DUF3239"/>
    <property type="match status" value="1"/>
</dbReference>
<dbReference type="EMBL" id="QFOZ01000001">
    <property type="protein sequence ID" value="PZP89608.1"/>
    <property type="molecule type" value="Genomic_DNA"/>
</dbReference>
<dbReference type="RefSeq" id="WP_303678502.1">
    <property type="nucleotide sequence ID" value="NZ_CAKZIO010000003.1"/>
</dbReference>
<keyword evidence="1" id="KW-0812">Transmembrane</keyword>
<dbReference type="AlphaFoldDB" id="A0A2W5IE64"/>
<dbReference type="InterPro" id="IPR021632">
    <property type="entry name" value="DUF3239"/>
</dbReference>
<dbReference type="Gene3D" id="2.40.410.10">
    <property type="entry name" value="putative membrane protein from Corynebacterium diphtheriae superfamily"/>
    <property type="match status" value="1"/>
</dbReference>
<evidence type="ECO:0000313" key="3">
    <source>
        <dbReference type="Proteomes" id="UP000248606"/>
    </source>
</evidence>
<name>A0A2W5IE64_9ACTN</name>
<accession>A0A2W5IE64</accession>
<evidence type="ECO:0008006" key="4">
    <source>
        <dbReference type="Google" id="ProtNLM"/>
    </source>
</evidence>
<keyword evidence="1" id="KW-1133">Transmembrane helix</keyword>
<dbReference type="Proteomes" id="UP000248606">
    <property type="component" value="Unassembled WGS sequence"/>
</dbReference>
<dbReference type="InterPro" id="IPR023124">
    <property type="entry name" value="DUF3239_dom_sf"/>
</dbReference>
<reference evidence="2 3" key="1">
    <citation type="submission" date="2017-08" db="EMBL/GenBank/DDBJ databases">
        <title>Infants hospitalized years apart are colonized by the same room-sourced microbial strains.</title>
        <authorList>
            <person name="Brooks B."/>
            <person name="Olm M.R."/>
            <person name="Firek B.A."/>
            <person name="Baker R."/>
            <person name="Thomas B.C."/>
            <person name="Morowitz M.J."/>
            <person name="Banfield J.F."/>
        </authorList>
    </citation>
    <scope>NUCLEOTIDE SEQUENCE [LARGE SCALE GENOMIC DNA]</scope>
    <source>
        <strain evidence="2">S2_006_000_R1_57</strain>
    </source>
</reference>
<feature type="transmembrane region" description="Helical" evidence="1">
    <location>
        <begin position="53"/>
        <end position="77"/>
    </location>
</feature>
<comment type="caution">
    <text evidence="2">The sequence shown here is derived from an EMBL/GenBank/DDBJ whole genome shotgun (WGS) entry which is preliminary data.</text>
</comment>
<gene>
    <name evidence="2" type="ORF">DI579_00005</name>
</gene>
<keyword evidence="1" id="KW-0472">Membrane</keyword>
<proteinExistence type="predicted"/>
<feature type="transmembrane region" description="Helical" evidence="1">
    <location>
        <begin position="28"/>
        <end position="47"/>
    </location>
</feature>
<sequence length="219" mass="24835">MPARTFDFPIDKQHAKRHNELIGDRRRLQISSLILTIIMGVLTYYAYDKGVNIFWVSVLCVLTVVSAVVMVWIPTAIGSIDKTFKKSPLVPAIIADTRENGMTLLALVDLSKKPDEFTQWALVARDVHDIPGLRKVIGQKVPCVAVTGSEKVLHKKDYWDLATPMPIAWGTTDRTVIADARRTIPTTEWDILARLRPRLEEVRKQRNDVLLLNEEDLPK</sequence>
<organism evidence="2 3">
    <name type="scientific">Lawsonella clevelandensis</name>
    <dbReference type="NCBI Taxonomy" id="1528099"/>
    <lineage>
        <taxon>Bacteria</taxon>
        <taxon>Bacillati</taxon>
        <taxon>Actinomycetota</taxon>
        <taxon>Actinomycetes</taxon>
        <taxon>Mycobacteriales</taxon>
        <taxon>Lawsonellaceae</taxon>
        <taxon>Lawsonella</taxon>
    </lineage>
</organism>
<evidence type="ECO:0000256" key="1">
    <source>
        <dbReference type="SAM" id="Phobius"/>
    </source>
</evidence>
<evidence type="ECO:0000313" key="2">
    <source>
        <dbReference type="EMBL" id="PZP89608.1"/>
    </source>
</evidence>
<protein>
    <recommendedName>
        <fullName evidence="4">DUF3239 domain-containing protein</fullName>
    </recommendedName>
</protein>